<evidence type="ECO:0000256" key="1">
    <source>
        <dbReference type="ARBA" id="ARBA00004365"/>
    </source>
</evidence>
<dbReference type="Proteomes" id="UP000294832">
    <property type="component" value="Unassembled WGS sequence"/>
</dbReference>
<keyword evidence="8" id="KW-1185">Reference proteome</keyword>
<comment type="caution">
    <text evidence="7">The sequence shown here is derived from an EMBL/GenBank/DDBJ whole genome shotgun (WGS) entry which is preliminary data.</text>
</comment>
<keyword evidence="7" id="KW-0966">Cell projection</keyword>
<dbReference type="GO" id="GO:0009424">
    <property type="term" value="C:bacterial-type flagellum hook"/>
    <property type="evidence" value="ECO:0007669"/>
    <property type="project" value="InterPro"/>
</dbReference>
<name>A0A4R2FHY5_9GAMM</name>
<keyword evidence="7" id="KW-0282">Flagellum</keyword>
<dbReference type="RefSeq" id="WP_133039699.1">
    <property type="nucleotide sequence ID" value="NZ_SLWF01000022.1"/>
</dbReference>
<keyword evidence="7" id="KW-0969">Cilium</keyword>
<dbReference type="PANTHER" id="PTHR42792:SF1">
    <property type="entry name" value="FLAGELLAR HOOK-ASSOCIATED PROTEIN 3"/>
    <property type="match status" value="1"/>
</dbReference>
<dbReference type="InterPro" id="IPR001492">
    <property type="entry name" value="Flagellin"/>
</dbReference>
<dbReference type="NCBIfam" id="TIGR02550">
    <property type="entry name" value="flagell_flgL"/>
    <property type="match status" value="1"/>
</dbReference>
<dbReference type="InterPro" id="IPR013384">
    <property type="entry name" value="Flagell_FlgL"/>
</dbReference>
<evidence type="ECO:0000256" key="5">
    <source>
        <dbReference type="ARBA" id="ARBA00023143"/>
    </source>
</evidence>
<proteinExistence type="inferred from homology"/>
<comment type="subcellular location">
    <subcellularLocation>
        <location evidence="1">Bacterial flagellum</location>
    </subcellularLocation>
    <subcellularLocation>
        <location evidence="2">Secreted</location>
    </subcellularLocation>
</comment>
<dbReference type="Gene3D" id="1.20.1330.10">
    <property type="entry name" value="f41 fragment of flagellin, N-terminal domain"/>
    <property type="match status" value="1"/>
</dbReference>
<dbReference type="Pfam" id="PF00669">
    <property type="entry name" value="Flagellin_N"/>
    <property type="match status" value="1"/>
</dbReference>
<evidence type="ECO:0000259" key="6">
    <source>
        <dbReference type="Pfam" id="PF00669"/>
    </source>
</evidence>
<evidence type="ECO:0000256" key="4">
    <source>
        <dbReference type="ARBA" id="ARBA00022525"/>
    </source>
</evidence>
<dbReference type="EMBL" id="SLWF01000022">
    <property type="protein sequence ID" value="TCN81726.1"/>
    <property type="molecule type" value="Genomic_DNA"/>
</dbReference>
<dbReference type="GO" id="GO:0071973">
    <property type="term" value="P:bacterial-type flagellum-dependent cell motility"/>
    <property type="evidence" value="ECO:0007669"/>
    <property type="project" value="InterPro"/>
</dbReference>
<dbReference type="InterPro" id="IPR001029">
    <property type="entry name" value="Flagellin_N"/>
</dbReference>
<reference evidence="7 8" key="1">
    <citation type="submission" date="2019-03" db="EMBL/GenBank/DDBJ databases">
        <title>Freshwater and sediment microbial communities from various areas in North America, analyzing microbe dynamics in response to fracking.</title>
        <authorList>
            <person name="Lamendella R."/>
        </authorList>
    </citation>
    <scope>NUCLEOTIDE SEQUENCE [LARGE SCALE GENOMIC DNA]</scope>
    <source>
        <strain evidence="7 8">74A</strain>
    </source>
</reference>
<evidence type="ECO:0000313" key="7">
    <source>
        <dbReference type="EMBL" id="TCN81726.1"/>
    </source>
</evidence>
<evidence type="ECO:0000256" key="2">
    <source>
        <dbReference type="ARBA" id="ARBA00004613"/>
    </source>
</evidence>
<accession>A0A4R2FHY5</accession>
<protein>
    <submittedName>
        <fullName evidence="7">Flagellar hook-associated protein 3 FlgL</fullName>
    </submittedName>
</protein>
<dbReference type="SUPFAM" id="SSF64518">
    <property type="entry name" value="Phase 1 flagellin"/>
    <property type="match status" value="1"/>
</dbReference>
<evidence type="ECO:0000256" key="3">
    <source>
        <dbReference type="ARBA" id="ARBA00005709"/>
    </source>
</evidence>
<dbReference type="AlphaFoldDB" id="A0A4R2FHY5"/>
<keyword evidence="5" id="KW-0975">Bacterial flagellum</keyword>
<gene>
    <name evidence="7" type="ORF">EDC91_12255</name>
</gene>
<sequence length="299" mass="33016">MRVSSHLYQQNIIRTINQGTADYNRLSVQLFNNQRITKPSDDPLGSVMLLTLDGELSSIKQYQSNMNDVEYTLGQQETQLSSVVNILDSMQQMTTTAADGSMGETEIAALAQQMDVLFPAIVDLLNAKDGDGRYYFSGSLTNVMPFQQDLAGQYQYMGDSNIRQVAVSSDSDVRSNVVGSDIDPSATFLNQMQSYLNLLTTDPANASVGDESRAMMDGINSFLQRVTDQLTQVGATRASLESIKQGNDDIAVYTQGLRDDISQINYAETYVKLNESVASYESTLKVYNRVSQLSLFSMI</sequence>
<dbReference type="GO" id="GO:0005576">
    <property type="term" value="C:extracellular region"/>
    <property type="evidence" value="ECO:0007669"/>
    <property type="project" value="UniProtKB-SubCell"/>
</dbReference>
<comment type="similarity">
    <text evidence="3">Belongs to the bacterial flagellin family.</text>
</comment>
<dbReference type="OrthoDB" id="9768249at2"/>
<keyword evidence="4" id="KW-0964">Secreted</keyword>
<feature type="domain" description="Flagellin N-terminal" evidence="6">
    <location>
        <begin position="3"/>
        <end position="140"/>
    </location>
</feature>
<evidence type="ECO:0000313" key="8">
    <source>
        <dbReference type="Proteomes" id="UP000294832"/>
    </source>
</evidence>
<dbReference type="GO" id="GO:0005198">
    <property type="term" value="F:structural molecule activity"/>
    <property type="evidence" value="ECO:0007669"/>
    <property type="project" value="InterPro"/>
</dbReference>
<dbReference type="PANTHER" id="PTHR42792">
    <property type="entry name" value="FLAGELLIN"/>
    <property type="match status" value="1"/>
</dbReference>
<organism evidence="7 8">
    <name type="scientific">Shewanella fodinae</name>
    <dbReference type="NCBI Taxonomy" id="552357"/>
    <lineage>
        <taxon>Bacteria</taxon>
        <taxon>Pseudomonadati</taxon>
        <taxon>Pseudomonadota</taxon>
        <taxon>Gammaproteobacteria</taxon>
        <taxon>Alteromonadales</taxon>
        <taxon>Shewanellaceae</taxon>
        <taxon>Shewanella</taxon>
    </lineage>
</organism>